<evidence type="ECO:0000313" key="8">
    <source>
        <dbReference type="EMBL" id="ACV21456.1"/>
    </source>
</evidence>
<dbReference type="InterPro" id="IPR018313">
    <property type="entry name" value="SBP_3_CS"/>
</dbReference>
<reference evidence="8 9" key="1">
    <citation type="journal article" date="2009" name="Stand. Genomic Sci.">
        <title>Complete genome sequence of Slackia heliotrinireducens type strain (RHS 1).</title>
        <authorList>
            <person name="Pukall R."/>
            <person name="Lapidus A."/>
            <person name="Nolan M."/>
            <person name="Copeland A."/>
            <person name="Glavina Del Rio T."/>
            <person name="Lucas S."/>
            <person name="Chen F."/>
            <person name="Tice H."/>
            <person name="Cheng J.F."/>
            <person name="Chertkov O."/>
            <person name="Bruce D."/>
            <person name="Goodwin L."/>
            <person name="Kuske C."/>
            <person name="Brettin T."/>
            <person name="Detter J.C."/>
            <person name="Han C."/>
            <person name="Pitluck S."/>
            <person name="Pati A."/>
            <person name="Mavrommatis K."/>
            <person name="Ivanova N."/>
            <person name="Ovchinnikova G."/>
            <person name="Chen A."/>
            <person name="Palaniappan K."/>
            <person name="Schneider S."/>
            <person name="Rohde M."/>
            <person name="Chain P."/>
            <person name="D'haeseleer P."/>
            <person name="Goker M."/>
            <person name="Bristow J."/>
            <person name="Eisen J.A."/>
            <person name="Markowitz V."/>
            <person name="Kyrpides N.C."/>
            <person name="Klenk H.P."/>
            <person name="Hugenholtz P."/>
        </authorList>
    </citation>
    <scope>NUCLEOTIDE SEQUENCE [LARGE SCALE GENOMIC DNA]</scope>
    <source>
        <strain evidence="9">ATCC 29202 / DSM 20476 / NCTC 11029 / RHS 1</strain>
    </source>
</reference>
<dbReference type="SUPFAM" id="SSF53850">
    <property type="entry name" value="Periplasmic binding protein-like II"/>
    <property type="match status" value="1"/>
</dbReference>
<dbReference type="HOGENOM" id="CLU_019602_18_2_11"/>
<gene>
    <name evidence="8" type="ordered locus">Shel_03950</name>
</gene>
<dbReference type="Gene3D" id="3.40.190.10">
    <property type="entry name" value="Periplasmic binding protein-like II"/>
    <property type="match status" value="2"/>
</dbReference>
<dbReference type="Pfam" id="PF00497">
    <property type="entry name" value="SBP_bac_3"/>
    <property type="match status" value="1"/>
</dbReference>
<dbReference type="Proteomes" id="UP000002026">
    <property type="component" value="Chromosome"/>
</dbReference>
<keyword evidence="9" id="KW-1185">Reference proteome</keyword>
<keyword evidence="6" id="KW-0812">Transmembrane</keyword>
<dbReference type="InterPro" id="IPR001638">
    <property type="entry name" value="Solute-binding_3/MltF_N"/>
</dbReference>
<sequence>MQCGRPYDGATAAPAGKANPETTAPSGAQPTQFKRGIAIAIAAAAVVLVAAVVALALFVLGSGDEASEVDDAGKTKTESVETKDEAKTESDTGDAEGTVGGFGMGSSSAAPSASDENAFIVGFDGDYPPFGYQADPGEDGYLADNGQTYTGFDLDLAAEVCNRNGWTLKVQPIDWDSKDAMLESGEITCVWNGFTYDNYQTQYAWSDPYMYNLQVVVVRADSGIYSLSDLAGKNVVTQDYSFAFDLLEYDDSYTAIAATFNGGGIGTVGSYTEAFDQLEQGAVDAVVCDSGTALQAMADHPDAFMQQDETLYVEHYAIAFAPGQEGMAQTVSDTLREMDADGFVEELCAKYEGDVAYSDWCLRN</sequence>
<evidence type="ECO:0000313" key="9">
    <source>
        <dbReference type="Proteomes" id="UP000002026"/>
    </source>
</evidence>
<feature type="compositionally biased region" description="Basic and acidic residues" evidence="5">
    <location>
        <begin position="71"/>
        <end position="90"/>
    </location>
</feature>
<evidence type="ECO:0000256" key="1">
    <source>
        <dbReference type="ARBA" id="ARBA00004196"/>
    </source>
</evidence>
<protein>
    <submittedName>
        <fullName evidence="8">Periplasmic component of amino acid ABC-type transporter/signal transduction system</fullName>
    </submittedName>
</protein>
<dbReference type="EMBL" id="CP001684">
    <property type="protein sequence ID" value="ACV21456.1"/>
    <property type="molecule type" value="Genomic_DNA"/>
</dbReference>
<evidence type="ECO:0000256" key="2">
    <source>
        <dbReference type="ARBA" id="ARBA00010333"/>
    </source>
</evidence>
<dbReference type="PANTHER" id="PTHR35936:SF38">
    <property type="entry name" value="GLUTAMINE-BINDING PERIPLASMIC PROTEIN"/>
    <property type="match status" value="1"/>
</dbReference>
<accession>C7N2F0</accession>
<feature type="domain" description="Solute-binding protein family 3/N-terminal" evidence="7">
    <location>
        <begin position="118"/>
        <end position="355"/>
    </location>
</feature>
<name>C7N2F0_SLAHD</name>
<feature type="transmembrane region" description="Helical" evidence="6">
    <location>
        <begin position="37"/>
        <end position="60"/>
    </location>
</feature>
<dbReference type="SMART" id="SM00062">
    <property type="entry name" value="PBPb"/>
    <property type="match status" value="1"/>
</dbReference>
<dbReference type="PROSITE" id="PS01039">
    <property type="entry name" value="SBP_BACTERIAL_3"/>
    <property type="match status" value="1"/>
</dbReference>
<comment type="subcellular location">
    <subcellularLocation>
        <location evidence="1">Cell envelope</location>
    </subcellularLocation>
</comment>
<evidence type="ECO:0000259" key="7">
    <source>
        <dbReference type="SMART" id="SM00062"/>
    </source>
</evidence>
<keyword evidence="6" id="KW-1133">Transmembrane helix</keyword>
<dbReference type="PANTHER" id="PTHR35936">
    <property type="entry name" value="MEMBRANE-BOUND LYTIC MUREIN TRANSGLYCOSYLASE F"/>
    <property type="match status" value="1"/>
</dbReference>
<dbReference type="STRING" id="471855.Shel_03950"/>
<evidence type="ECO:0000256" key="4">
    <source>
        <dbReference type="RuleBase" id="RU003744"/>
    </source>
</evidence>
<dbReference type="eggNOG" id="COG0834">
    <property type="taxonomic scope" value="Bacteria"/>
</dbReference>
<keyword evidence="6" id="KW-0472">Membrane</keyword>
<evidence type="ECO:0000256" key="6">
    <source>
        <dbReference type="SAM" id="Phobius"/>
    </source>
</evidence>
<organism evidence="8 9">
    <name type="scientific">Slackia heliotrinireducens (strain ATCC 29202 / DSM 20476 / NCTC 11029 / RHS 1)</name>
    <name type="common">Peptococcus heliotrinreducens</name>
    <dbReference type="NCBI Taxonomy" id="471855"/>
    <lineage>
        <taxon>Bacteria</taxon>
        <taxon>Bacillati</taxon>
        <taxon>Actinomycetota</taxon>
        <taxon>Coriobacteriia</taxon>
        <taxon>Eggerthellales</taxon>
        <taxon>Eggerthellaceae</taxon>
        <taxon>Slackia</taxon>
    </lineage>
</organism>
<evidence type="ECO:0000256" key="5">
    <source>
        <dbReference type="SAM" id="MobiDB-lite"/>
    </source>
</evidence>
<keyword evidence="3" id="KW-0732">Signal</keyword>
<feature type="region of interest" description="Disordered" evidence="5">
    <location>
        <begin position="66"/>
        <end position="111"/>
    </location>
</feature>
<dbReference type="AlphaFoldDB" id="C7N2F0"/>
<feature type="region of interest" description="Disordered" evidence="5">
    <location>
        <begin position="1"/>
        <end position="29"/>
    </location>
</feature>
<feature type="compositionally biased region" description="Polar residues" evidence="5">
    <location>
        <begin position="20"/>
        <end position="29"/>
    </location>
</feature>
<proteinExistence type="inferred from homology"/>
<dbReference type="GO" id="GO:0030313">
    <property type="term" value="C:cell envelope"/>
    <property type="evidence" value="ECO:0007669"/>
    <property type="project" value="UniProtKB-SubCell"/>
</dbReference>
<comment type="similarity">
    <text evidence="2 4">Belongs to the bacterial solute-binding protein 3 family.</text>
</comment>
<evidence type="ECO:0000256" key="3">
    <source>
        <dbReference type="ARBA" id="ARBA00022729"/>
    </source>
</evidence>
<dbReference type="KEGG" id="shi:Shel_03950"/>